<evidence type="ECO:0000313" key="2">
    <source>
        <dbReference type="EMBL" id="GFU29086.1"/>
    </source>
</evidence>
<proteinExistence type="predicted"/>
<evidence type="ECO:0000256" key="1">
    <source>
        <dbReference type="SAM" id="Phobius"/>
    </source>
</evidence>
<sequence>MALYSQLSKLKITPLIQLFLLTSTFLTFHQAILASFQFILSSLIPRKKREKKGTATHERYGIGLNFRSSKGIPKLKNKKKNKISHHNTTTSTIHFLSLDLTGGLYRYHKNAPAGIKIPAPLLNPGIECNTLTMRHGVNMFSISHLKPN</sequence>
<dbReference type="Proteomes" id="UP000887013">
    <property type="component" value="Unassembled WGS sequence"/>
</dbReference>
<keyword evidence="3" id="KW-1185">Reference proteome</keyword>
<evidence type="ECO:0000313" key="3">
    <source>
        <dbReference type="Proteomes" id="UP000887013"/>
    </source>
</evidence>
<name>A0A8X6QS36_NEPPI</name>
<gene>
    <name evidence="2" type="ORF">NPIL_126771</name>
</gene>
<feature type="transmembrane region" description="Helical" evidence="1">
    <location>
        <begin position="15"/>
        <end position="40"/>
    </location>
</feature>
<accession>A0A8X6QS36</accession>
<keyword evidence="1" id="KW-0812">Transmembrane</keyword>
<dbReference type="AlphaFoldDB" id="A0A8X6QS36"/>
<reference evidence="2" key="1">
    <citation type="submission" date="2020-08" db="EMBL/GenBank/DDBJ databases">
        <title>Multicomponent nature underlies the extraordinary mechanical properties of spider dragline silk.</title>
        <authorList>
            <person name="Kono N."/>
            <person name="Nakamura H."/>
            <person name="Mori M."/>
            <person name="Yoshida Y."/>
            <person name="Ohtoshi R."/>
            <person name="Malay A.D."/>
            <person name="Moran D.A.P."/>
            <person name="Tomita M."/>
            <person name="Numata K."/>
            <person name="Arakawa K."/>
        </authorList>
    </citation>
    <scope>NUCLEOTIDE SEQUENCE</scope>
</reference>
<keyword evidence="1" id="KW-1133">Transmembrane helix</keyword>
<protein>
    <submittedName>
        <fullName evidence="2">Uncharacterized protein</fullName>
    </submittedName>
</protein>
<keyword evidence="1" id="KW-0472">Membrane</keyword>
<dbReference type="EMBL" id="BMAW01129143">
    <property type="protein sequence ID" value="GFU29086.1"/>
    <property type="molecule type" value="Genomic_DNA"/>
</dbReference>
<comment type="caution">
    <text evidence="2">The sequence shown here is derived from an EMBL/GenBank/DDBJ whole genome shotgun (WGS) entry which is preliminary data.</text>
</comment>
<organism evidence="2 3">
    <name type="scientific">Nephila pilipes</name>
    <name type="common">Giant wood spider</name>
    <name type="synonym">Nephila maculata</name>
    <dbReference type="NCBI Taxonomy" id="299642"/>
    <lineage>
        <taxon>Eukaryota</taxon>
        <taxon>Metazoa</taxon>
        <taxon>Ecdysozoa</taxon>
        <taxon>Arthropoda</taxon>
        <taxon>Chelicerata</taxon>
        <taxon>Arachnida</taxon>
        <taxon>Araneae</taxon>
        <taxon>Araneomorphae</taxon>
        <taxon>Entelegynae</taxon>
        <taxon>Araneoidea</taxon>
        <taxon>Nephilidae</taxon>
        <taxon>Nephila</taxon>
    </lineage>
</organism>